<evidence type="ECO:0000313" key="3">
    <source>
        <dbReference type="EMBL" id="KZF26172.1"/>
    </source>
</evidence>
<evidence type="ECO:0000256" key="1">
    <source>
        <dbReference type="SAM" id="MobiDB-lite"/>
    </source>
</evidence>
<feature type="region of interest" description="Disordered" evidence="1">
    <location>
        <begin position="1"/>
        <end position="90"/>
    </location>
</feature>
<evidence type="ECO:0000313" key="4">
    <source>
        <dbReference type="Proteomes" id="UP000076632"/>
    </source>
</evidence>
<proteinExistence type="predicted"/>
<accession>A0A165JFL9</accession>
<feature type="compositionally biased region" description="Low complexity" evidence="1">
    <location>
        <begin position="18"/>
        <end position="56"/>
    </location>
</feature>
<dbReference type="EMBL" id="KV407454">
    <property type="protein sequence ID" value="KZF26172.1"/>
    <property type="molecule type" value="Genomic_DNA"/>
</dbReference>
<dbReference type="GeneID" id="28896615"/>
<dbReference type="OMA" id="QMQTMRF"/>
<sequence>MGTSTGSKTGRTRPVHAPRSSSSVPSRTTPGDPAGASSSSSASTSASNTASDRAAAPSTKQTASTEKTNTSSTRQQQQQQQQQQQRRINPVALNAYAVNQLSARKGGRTVPPRSGAGAAAAAGSKAFPEKYNSVARKVTFTLVALPIAIVTSYFLYERLVTGVERKRLVTAEEKTERK</sequence>
<reference evidence="3 4" key="1">
    <citation type="journal article" date="2016" name="Fungal Biol.">
        <title>The genome of Xylona heveae provides a window into fungal endophytism.</title>
        <authorList>
            <person name="Gazis R."/>
            <person name="Kuo A."/>
            <person name="Riley R."/>
            <person name="LaButti K."/>
            <person name="Lipzen A."/>
            <person name="Lin J."/>
            <person name="Amirebrahimi M."/>
            <person name="Hesse C.N."/>
            <person name="Spatafora J.W."/>
            <person name="Henrissat B."/>
            <person name="Hainaut M."/>
            <person name="Grigoriev I.V."/>
            <person name="Hibbett D.S."/>
        </authorList>
    </citation>
    <scope>NUCLEOTIDE SEQUENCE [LARGE SCALE GENOMIC DNA]</scope>
    <source>
        <strain evidence="3 4">TC161</strain>
    </source>
</reference>
<dbReference type="RefSeq" id="XP_018191727.1">
    <property type="nucleotide sequence ID" value="XM_018331478.1"/>
</dbReference>
<keyword evidence="2" id="KW-0812">Transmembrane</keyword>
<organism evidence="3 4">
    <name type="scientific">Xylona heveae (strain CBS 132557 / TC161)</name>
    <dbReference type="NCBI Taxonomy" id="1328760"/>
    <lineage>
        <taxon>Eukaryota</taxon>
        <taxon>Fungi</taxon>
        <taxon>Dikarya</taxon>
        <taxon>Ascomycota</taxon>
        <taxon>Pezizomycotina</taxon>
        <taxon>Xylonomycetes</taxon>
        <taxon>Xylonales</taxon>
        <taxon>Xylonaceae</taxon>
        <taxon>Xylona</taxon>
    </lineage>
</organism>
<feature type="transmembrane region" description="Helical" evidence="2">
    <location>
        <begin position="138"/>
        <end position="156"/>
    </location>
</feature>
<dbReference type="STRING" id="1328760.A0A165JFL9"/>
<feature type="compositionally biased region" description="Low complexity" evidence="1">
    <location>
        <begin position="74"/>
        <end position="87"/>
    </location>
</feature>
<dbReference type="InParanoid" id="A0A165JFL9"/>
<feature type="compositionally biased region" description="Polar residues" evidence="1">
    <location>
        <begin position="58"/>
        <end position="73"/>
    </location>
</feature>
<keyword evidence="4" id="KW-1185">Reference proteome</keyword>
<protein>
    <submittedName>
        <fullName evidence="3">Uncharacterized protein</fullName>
    </submittedName>
</protein>
<keyword evidence="2" id="KW-1133">Transmembrane helix</keyword>
<evidence type="ECO:0000256" key="2">
    <source>
        <dbReference type="SAM" id="Phobius"/>
    </source>
</evidence>
<dbReference type="Proteomes" id="UP000076632">
    <property type="component" value="Unassembled WGS sequence"/>
</dbReference>
<keyword evidence="2" id="KW-0472">Membrane</keyword>
<dbReference type="OrthoDB" id="3784821at2759"/>
<name>A0A165JFL9_XYLHT</name>
<gene>
    <name evidence="3" type="ORF">L228DRAFT_242596</name>
</gene>
<dbReference type="AlphaFoldDB" id="A0A165JFL9"/>